<dbReference type="Gene3D" id="3.60.10.10">
    <property type="entry name" value="Endonuclease/exonuclease/phosphatase"/>
    <property type="match status" value="1"/>
</dbReference>
<dbReference type="InterPro" id="IPR036691">
    <property type="entry name" value="Endo/exonu/phosph_ase_sf"/>
</dbReference>
<evidence type="ECO:0008006" key="2">
    <source>
        <dbReference type="Google" id="ProtNLM"/>
    </source>
</evidence>
<feature type="non-terminal residue" evidence="1">
    <location>
        <position position="1"/>
    </location>
</feature>
<sequence length="270" mass="31298">VVQDSNQFLHVKSCSILLEEDIFCIFVYAKCYRNPRRALWEELKRLSLNKVPWIVGGDFNTMLHTQKIEKELSAAWALIEDFNDMVLDSGLTDAGFEGEPFAWSNKRGYGMYRLQHKLYRLKNNLKQWNMDIFGNAFSLVDQAKAAANEVEKQFDRLPSKANLINLNKQNAALVQALNLESEFWREKPNCKWLEAGERNIKFFHSSVKKKRLKSRISRVMDNQQKITDSTQIKESTLHFFESILCDTSAVRMGDQNLIGLVVCHSPIFIK</sequence>
<gene>
    <name evidence="1" type="ORF">Sradi_7069200</name>
</gene>
<dbReference type="AlphaFoldDB" id="A0AAW2J4M6"/>
<protein>
    <recommendedName>
        <fullName evidence="2">Endonuclease/exonuclease/phosphatase domain-containing protein</fullName>
    </recommendedName>
</protein>
<comment type="caution">
    <text evidence="1">The sequence shown here is derived from an EMBL/GenBank/DDBJ whole genome shotgun (WGS) entry which is preliminary data.</text>
</comment>
<reference evidence="1" key="2">
    <citation type="journal article" date="2024" name="Plant">
        <title>Genomic evolution and insights into agronomic trait innovations of Sesamum species.</title>
        <authorList>
            <person name="Miao H."/>
            <person name="Wang L."/>
            <person name="Qu L."/>
            <person name="Liu H."/>
            <person name="Sun Y."/>
            <person name="Le M."/>
            <person name="Wang Q."/>
            <person name="Wei S."/>
            <person name="Zheng Y."/>
            <person name="Lin W."/>
            <person name="Duan Y."/>
            <person name="Cao H."/>
            <person name="Xiong S."/>
            <person name="Wang X."/>
            <person name="Wei L."/>
            <person name="Li C."/>
            <person name="Ma Q."/>
            <person name="Ju M."/>
            <person name="Zhao R."/>
            <person name="Li G."/>
            <person name="Mu C."/>
            <person name="Tian Q."/>
            <person name="Mei H."/>
            <person name="Zhang T."/>
            <person name="Gao T."/>
            <person name="Zhang H."/>
        </authorList>
    </citation>
    <scope>NUCLEOTIDE SEQUENCE</scope>
    <source>
        <strain evidence="1">G02</strain>
    </source>
</reference>
<dbReference type="SUPFAM" id="SSF56219">
    <property type="entry name" value="DNase I-like"/>
    <property type="match status" value="1"/>
</dbReference>
<organism evidence="1">
    <name type="scientific">Sesamum radiatum</name>
    <name type="common">Black benniseed</name>
    <dbReference type="NCBI Taxonomy" id="300843"/>
    <lineage>
        <taxon>Eukaryota</taxon>
        <taxon>Viridiplantae</taxon>
        <taxon>Streptophyta</taxon>
        <taxon>Embryophyta</taxon>
        <taxon>Tracheophyta</taxon>
        <taxon>Spermatophyta</taxon>
        <taxon>Magnoliopsida</taxon>
        <taxon>eudicotyledons</taxon>
        <taxon>Gunneridae</taxon>
        <taxon>Pentapetalae</taxon>
        <taxon>asterids</taxon>
        <taxon>lamiids</taxon>
        <taxon>Lamiales</taxon>
        <taxon>Pedaliaceae</taxon>
        <taxon>Sesamum</taxon>
    </lineage>
</organism>
<evidence type="ECO:0000313" key="1">
    <source>
        <dbReference type="EMBL" id="KAL0289634.1"/>
    </source>
</evidence>
<accession>A0AAW2J4M6</accession>
<proteinExistence type="predicted"/>
<name>A0AAW2J4M6_SESRA</name>
<reference evidence="1" key="1">
    <citation type="submission" date="2020-06" db="EMBL/GenBank/DDBJ databases">
        <authorList>
            <person name="Li T."/>
            <person name="Hu X."/>
            <person name="Zhang T."/>
            <person name="Song X."/>
            <person name="Zhang H."/>
            <person name="Dai N."/>
            <person name="Sheng W."/>
            <person name="Hou X."/>
            <person name="Wei L."/>
        </authorList>
    </citation>
    <scope>NUCLEOTIDE SEQUENCE</scope>
    <source>
        <strain evidence="1">G02</strain>
        <tissue evidence="1">Leaf</tissue>
    </source>
</reference>
<dbReference type="EMBL" id="JACGWJ010000679">
    <property type="protein sequence ID" value="KAL0289634.1"/>
    <property type="molecule type" value="Genomic_DNA"/>
</dbReference>